<evidence type="ECO:0000313" key="1">
    <source>
        <dbReference type="EMBL" id="EMI20904.1"/>
    </source>
</evidence>
<proteinExistence type="predicted"/>
<evidence type="ECO:0000313" key="2">
    <source>
        <dbReference type="Proteomes" id="UP000011991"/>
    </source>
</evidence>
<dbReference type="Proteomes" id="UP000011991">
    <property type="component" value="Unassembled WGS sequence"/>
</dbReference>
<accession>M5S3Z4</accession>
<comment type="caution">
    <text evidence="1">The sequence shown here is derived from an EMBL/GenBank/DDBJ whole genome shotgun (WGS) entry which is preliminary data.</text>
</comment>
<reference evidence="1 2" key="1">
    <citation type="journal article" date="2013" name="Mar. Genomics">
        <title>Expression of sulfatases in Rhodopirellula baltica and the diversity of sulfatases in the genus Rhodopirellula.</title>
        <authorList>
            <person name="Wegner C.E."/>
            <person name="Richter-Heitmann T."/>
            <person name="Klindworth A."/>
            <person name="Klockow C."/>
            <person name="Richter M."/>
            <person name="Achstetter T."/>
            <person name="Glockner F.O."/>
            <person name="Harder J."/>
        </authorList>
    </citation>
    <scope>NUCLEOTIDE SEQUENCE [LARGE SCALE GENOMIC DNA]</scope>
    <source>
        <strain evidence="1 2">SM1</strain>
    </source>
</reference>
<keyword evidence="2" id="KW-1185">Reference proteome</keyword>
<dbReference type="AlphaFoldDB" id="M5S3Z4"/>
<dbReference type="EMBL" id="ANOG01000306">
    <property type="protein sequence ID" value="EMI20904.1"/>
    <property type="molecule type" value="Genomic_DNA"/>
</dbReference>
<gene>
    <name evidence="1" type="ORF">RMSM_02168</name>
</gene>
<protein>
    <submittedName>
        <fullName evidence="1">Uncharacterized protein</fullName>
    </submittedName>
</protein>
<name>M5S3Z4_9BACT</name>
<dbReference type="PATRIC" id="fig|1265738.3.peg.2173"/>
<organism evidence="1 2">
    <name type="scientific">Rhodopirellula maiorica SM1</name>
    <dbReference type="NCBI Taxonomy" id="1265738"/>
    <lineage>
        <taxon>Bacteria</taxon>
        <taxon>Pseudomonadati</taxon>
        <taxon>Planctomycetota</taxon>
        <taxon>Planctomycetia</taxon>
        <taxon>Pirellulales</taxon>
        <taxon>Pirellulaceae</taxon>
        <taxon>Novipirellula</taxon>
    </lineage>
</organism>
<sequence length="60" mass="6899">MQSNQFQGGIKHGFCINRKVETYSSESELLEIAGQPTTGLCFRCFWRLRRFTKADDGLLI</sequence>